<dbReference type="KEGG" id="tfo:BFO_0680"/>
<dbReference type="STRING" id="203275.BFO_0680"/>
<dbReference type="HOGENOM" id="CLU_095223_0_0_10"/>
<feature type="transmembrane region" description="Helical" evidence="1">
    <location>
        <begin position="42"/>
        <end position="66"/>
    </location>
</feature>
<organism evidence="2 3">
    <name type="scientific">Tannerella forsythia (strain ATCC 43037 / JCM 10827 / CCUG 21028 A / KCTC 5666 / FDC 338)</name>
    <name type="common">Bacteroides forsythus</name>
    <dbReference type="NCBI Taxonomy" id="203275"/>
    <lineage>
        <taxon>Bacteria</taxon>
        <taxon>Pseudomonadati</taxon>
        <taxon>Bacteroidota</taxon>
        <taxon>Bacteroidia</taxon>
        <taxon>Bacteroidales</taxon>
        <taxon>Tannerellaceae</taxon>
        <taxon>Tannerella</taxon>
    </lineage>
</organism>
<reference evidence="3" key="1">
    <citation type="submission" date="2011-12" db="EMBL/GenBank/DDBJ databases">
        <title>Complete sequence of Tannerella forsythia ATCC 43037.</title>
        <authorList>
            <person name="Dewhirst F."/>
            <person name="Tanner A."/>
            <person name="Izard J."/>
            <person name="Brinkac L."/>
            <person name="Durkin A.S."/>
            <person name="Hostetler J."/>
            <person name="Shetty J."/>
            <person name="Torralba M."/>
            <person name="Gill S."/>
            <person name="Nelson K."/>
        </authorList>
    </citation>
    <scope>NUCLEOTIDE SEQUENCE [LARGE SCALE GENOMIC DNA]</scope>
    <source>
        <strain evidence="3">ATCC 43037 / JCM 10827 / CCUG 33226 / KCTC 5666 / FDC 338</strain>
    </source>
</reference>
<protein>
    <recommendedName>
        <fullName evidence="4">Mobilization protein</fullName>
    </recommendedName>
</protein>
<dbReference type="eggNOG" id="ENOG5030KXV">
    <property type="taxonomic scope" value="Bacteria"/>
</dbReference>
<dbReference type="AlphaFoldDB" id="G8UMJ1"/>
<dbReference type="EMBL" id="CP003191">
    <property type="protein sequence ID" value="AEW21512.1"/>
    <property type="molecule type" value="Genomic_DNA"/>
</dbReference>
<evidence type="ECO:0000313" key="3">
    <source>
        <dbReference type="Proteomes" id="UP000005436"/>
    </source>
</evidence>
<name>G8UMJ1_TANFA</name>
<evidence type="ECO:0000313" key="2">
    <source>
        <dbReference type="EMBL" id="AEW21512.1"/>
    </source>
</evidence>
<sequence>MNPKYLEHIVVYLSVLVVCVLIGLLARMIVVSAGVDEFTATTVFWAVTALGVIVYAVLTLLIEGLFSSTLLKFFRKKAQLKITETTPIQTESLKEIRAKQQRQMDDKKRAKRDYAVEYTQKEFAPYTSDADLERLCQYVQLYADQLPLNDIQSIRVKTLSSLDLFHFGWNIWKYLSVSKQEDIALFLKKVFSHDLKDVEPDSIKSHLKDDPRKGIILIQEKL</sequence>
<keyword evidence="1" id="KW-0472">Membrane</keyword>
<feature type="transmembrane region" description="Helical" evidence="1">
    <location>
        <begin position="9"/>
        <end position="30"/>
    </location>
</feature>
<keyword evidence="3" id="KW-1185">Reference proteome</keyword>
<keyword evidence="1" id="KW-0812">Transmembrane</keyword>
<proteinExistence type="predicted"/>
<dbReference type="GeneID" id="34758017"/>
<dbReference type="RefSeq" id="WP_014224122.1">
    <property type="nucleotide sequence ID" value="NC_016610.1"/>
</dbReference>
<dbReference type="Proteomes" id="UP000005436">
    <property type="component" value="Chromosome"/>
</dbReference>
<dbReference type="PATRIC" id="fig|203275.8.peg.603"/>
<keyword evidence="1" id="KW-1133">Transmembrane helix</keyword>
<evidence type="ECO:0000256" key="1">
    <source>
        <dbReference type="SAM" id="Phobius"/>
    </source>
</evidence>
<evidence type="ECO:0008006" key="4">
    <source>
        <dbReference type="Google" id="ProtNLM"/>
    </source>
</evidence>
<accession>G8UMJ1</accession>
<gene>
    <name evidence="2" type="ordered locus">BFO_0680</name>
</gene>